<feature type="region of interest" description="Disordered" evidence="1">
    <location>
        <begin position="232"/>
        <end position="267"/>
    </location>
</feature>
<reference evidence="2" key="1">
    <citation type="submission" date="2023-01" db="EMBL/GenBank/DDBJ databases">
        <title>The chitinases involved in constricting ring structure development in the nematode-trapping fungus Drechslerella dactyloides.</title>
        <authorList>
            <person name="Wang R."/>
            <person name="Zhang L."/>
            <person name="Tang P."/>
            <person name="Li S."/>
            <person name="Liang L."/>
        </authorList>
    </citation>
    <scope>NUCLEOTIDE SEQUENCE</scope>
    <source>
        <strain evidence="2">YMF1.00031</strain>
    </source>
</reference>
<feature type="compositionally biased region" description="Basic and acidic residues" evidence="1">
    <location>
        <begin position="112"/>
        <end position="130"/>
    </location>
</feature>
<proteinExistence type="predicted"/>
<feature type="region of interest" description="Disordered" evidence="1">
    <location>
        <begin position="101"/>
        <end position="131"/>
    </location>
</feature>
<dbReference type="AlphaFoldDB" id="A0AAD6J5J6"/>
<dbReference type="Proteomes" id="UP001221413">
    <property type="component" value="Unassembled WGS sequence"/>
</dbReference>
<evidence type="ECO:0000256" key="1">
    <source>
        <dbReference type="SAM" id="MobiDB-lite"/>
    </source>
</evidence>
<accession>A0AAD6J5J6</accession>
<feature type="compositionally biased region" description="Acidic residues" evidence="1">
    <location>
        <begin position="239"/>
        <end position="260"/>
    </location>
</feature>
<keyword evidence="3" id="KW-1185">Reference proteome</keyword>
<evidence type="ECO:0000313" key="2">
    <source>
        <dbReference type="EMBL" id="KAJ6262467.1"/>
    </source>
</evidence>
<comment type="caution">
    <text evidence="2">The sequence shown here is derived from an EMBL/GenBank/DDBJ whole genome shotgun (WGS) entry which is preliminary data.</text>
</comment>
<organism evidence="2 3">
    <name type="scientific">Drechslerella dactyloides</name>
    <name type="common">Nematode-trapping fungus</name>
    <name type="synonym">Arthrobotrys dactyloides</name>
    <dbReference type="NCBI Taxonomy" id="74499"/>
    <lineage>
        <taxon>Eukaryota</taxon>
        <taxon>Fungi</taxon>
        <taxon>Dikarya</taxon>
        <taxon>Ascomycota</taxon>
        <taxon>Pezizomycotina</taxon>
        <taxon>Orbiliomycetes</taxon>
        <taxon>Orbiliales</taxon>
        <taxon>Orbiliaceae</taxon>
        <taxon>Drechslerella</taxon>
    </lineage>
</organism>
<name>A0AAD6J5J6_DREDA</name>
<feature type="region of interest" description="Disordered" evidence="1">
    <location>
        <begin position="162"/>
        <end position="194"/>
    </location>
</feature>
<gene>
    <name evidence="2" type="ORF">Dda_3275</name>
</gene>
<protein>
    <submittedName>
        <fullName evidence="2">Uncharacterized protein</fullName>
    </submittedName>
</protein>
<sequence length="294" mass="32876">MAPPSGSISSPSPLPLLYIHLPHQLPSSSFRKLCLRLPGRGERATDEPTPHDRWGASDPLRTLHIVWAPIAGTPIQSIPLLTHVSEEGSLMLTSSWKPMKDVPQYELPNSSGRDEESHKKRRESHDDKSDTAMTLCSQCKVELAPFELLLGLNPPHPPTYLKYGEKHGSSTNVQSTGEGCSAKSSPRSRHDDNRSFDYSYEVVHEPTMSAHPTYEKEGIKGFVFFDVREGEKKARTKEIEDEDEDEDEEGEGEDEEEEEVSSDHVRLSYSIFSQEIEKGRLIDSGASSHSMAHK</sequence>
<dbReference type="EMBL" id="JAQGDS010000003">
    <property type="protein sequence ID" value="KAJ6262467.1"/>
    <property type="molecule type" value="Genomic_DNA"/>
</dbReference>
<feature type="compositionally biased region" description="Polar residues" evidence="1">
    <location>
        <begin position="169"/>
        <end position="185"/>
    </location>
</feature>
<evidence type="ECO:0000313" key="3">
    <source>
        <dbReference type="Proteomes" id="UP001221413"/>
    </source>
</evidence>